<evidence type="ECO:0000313" key="3">
    <source>
        <dbReference type="Proteomes" id="UP000029665"/>
    </source>
</evidence>
<dbReference type="InterPro" id="IPR043502">
    <property type="entry name" value="DNA/RNA_pol_sf"/>
</dbReference>
<sequence length="846" mass="94322">MKAPVISLSPEELLSIAPEVRAKYREAVTPRRVLATKTVAFAQFTEELGEDCEDVDNAKPFLSTVTCNGEALEPGGYVLPDPYEVYLCDVAPEDDPKSLVVAKESHALRSIVGLMANKEYVEGVVDPGCMVIAMSEEACHALGLWYDPSVTLRMVSANGEVDSSLGLVRNVPFKVADIVLYLQVHVICNAAYDLLLGRPFDVLTKSVVKNFNNEDQTITISCPNTGQVATIPTIKRTSGRFRGSPPPEPEPASPLDDLFASDVNEVAVVISEEKGVPKICAYTQVLDPDVPIPALYLSACDSLPAIAEAFLQAENSQSEPVSSAKSMSAKSPSRSHFCPSYPSPRPVPPRPAKRRNSRNNENAKADAAQPGRADTFTFAERPRPVFTFSYETEEGSYTVTPRGEREPASILLTTKKKYKPVAKKVRASLENCPEKFRIERNITGDPLATMPELNPNPPEFSPTGRYTAERKEAMDRAHGEDFLWPEERKLLHDFMCKHNDGFAWSDSERGCFKPEFFPPIEFPVLPHTPWVEKNIPIPPGLYKEVCKILERKIAAGVYEPSNSSYRSRWFCVLKKDGKSLRIVHSLEPLNKVTIQHSGVPPTPDYLAEQFAGRPCGAIFDLYVGYDERLIAESSRDLTTFQTPFGALRHCTLPMGWSNSVPIFHDDVTYILRPEIPDITVPYIDDVPCKGPESDYRDEGGTYETIAANPGIRRFVWEHFANINRVVQRMKYAGGTFSGTKSILCAREIMVVGHRCTPEGRLPDESRVAAIKKWGARRRNLSEVRAFLGNYRRRSDLHSQLRETRASPPSNSREKGYRFEFGEAQLKAMEDLKQALLESPALRAINY</sequence>
<dbReference type="STRING" id="5643.A0A060SK00"/>
<dbReference type="Gene3D" id="2.40.70.10">
    <property type="entry name" value="Acid Proteases"/>
    <property type="match status" value="1"/>
</dbReference>
<evidence type="ECO:0000256" key="1">
    <source>
        <dbReference type="SAM" id="MobiDB-lite"/>
    </source>
</evidence>
<evidence type="ECO:0008006" key="4">
    <source>
        <dbReference type="Google" id="ProtNLM"/>
    </source>
</evidence>
<feature type="region of interest" description="Disordered" evidence="1">
    <location>
        <begin position="237"/>
        <end position="257"/>
    </location>
</feature>
<dbReference type="InterPro" id="IPR043128">
    <property type="entry name" value="Rev_trsase/Diguanyl_cyclase"/>
</dbReference>
<comment type="caution">
    <text evidence="2">The sequence shown here is derived from an EMBL/GenBank/DDBJ whole genome shotgun (WGS) entry which is preliminary data.</text>
</comment>
<dbReference type="HOGENOM" id="CLU_007062_0_0_1"/>
<name>A0A060SK00_PYCCI</name>
<dbReference type="OMA" id="IKKWGAR"/>
<dbReference type="PANTHER" id="PTHR33064">
    <property type="entry name" value="POL PROTEIN"/>
    <property type="match status" value="1"/>
</dbReference>
<dbReference type="CDD" id="cd01647">
    <property type="entry name" value="RT_LTR"/>
    <property type="match status" value="1"/>
</dbReference>
<dbReference type="InterPro" id="IPR051320">
    <property type="entry name" value="Viral_Replic_Matur_Polypro"/>
</dbReference>
<dbReference type="Proteomes" id="UP000029665">
    <property type="component" value="Unassembled WGS sequence"/>
</dbReference>
<dbReference type="Gene3D" id="3.30.70.270">
    <property type="match status" value="1"/>
</dbReference>
<feature type="compositionally biased region" description="Pro residues" evidence="1">
    <location>
        <begin position="341"/>
        <end position="350"/>
    </location>
</feature>
<evidence type="ECO:0000313" key="2">
    <source>
        <dbReference type="EMBL" id="CDO74526.1"/>
    </source>
</evidence>
<dbReference type="Gene3D" id="3.10.10.10">
    <property type="entry name" value="HIV Type 1 Reverse Transcriptase, subunit A, domain 1"/>
    <property type="match status" value="1"/>
</dbReference>
<dbReference type="CDD" id="cd00303">
    <property type="entry name" value="retropepsin_like"/>
    <property type="match status" value="1"/>
</dbReference>
<keyword evidence="3" id="KW-1185">Reference proteome</keyword>
<organism evidence="2 3">
    <name type="scientific">Pycnoporus cinnabarinus</name>
    <name type="common">Cinnabar-red polypore</name>
    <name type="synonym">Trametes cinnabarina</name>
    <dbReference type="NCBI Taxonomy" id="5643"/>
    <lineage>
        <taxon>Eukaryota</taxon>
        <taxon>Fungi</taxon>
        <taxon>Dikarya</taxon>
        <taxon>Basidiomycota</taxon>
        <taxon>Agaricomycotina</taxon>
        <taxon>Agaricomycetes</taxon>
        <taxon>Polyporales</taxon>
        <taxon>Polyporaceae</taxon>
        <taxon>Trametes</taxon>
    </lineage>
</organism>
<feature type="region of interest" description="Disordered" evidence="1">
    <location>
        <begin position="317"/>
        <end position="376"/>
    </location>
</feature>
<reference evidence="2" key="1">
    <citation type="submission" date="2014-01" db="EMBL/GenBank/DDBJ databases">
        <title>The genome of the white-rot fungus Pycnoporus cinnabarinus: a basidiomycete model with a versatile arsenal for lignocellulosic biomass breakdown.</title>
        <authorList>
            <person name="Levasseur A."/>
            <person name="Lomascolo A."/>
            <person name="Ruiz-Duenas F.J."/>
            <person name="Uzan E."/>
            <person name="Piumi F."/>
            <person name="Kues U."/>
            <person name="Ram A.F.J."/>
            <person name="Murat C."/>
            <person name="Haon M."/>
            <person name="Benoit I."/>
            <person name="Arfi Y."/>
            <person name="Chevret D."/>
            <person name="Drula E."/>
            <person name="Kwon M.J."/>
            <person name="Gouret P."/>
            <person name="Lesage-Meessen L."/>
            <person name="Lombard V."/>
            <person name="Mariette J."/>
            <person name="Noirot C."/>
            <person name="Park J."/>
            <person name="Patyshakuliyeva A."/>
            <person name="Wieneger R.A.B."/>
            <person name="Wosten H.A.B."/>
            <person name="Martin F."/>
            <person name="Coutinho P.M."/>
            <person name="de Vries R."/>
            <person name="Martinez A.T."/>
            <person name="Klopp C."/>
            <person name="Pontarotti P."/>
            <person name="Henrissat B."/>
            <person name="Record E."/>
        </authorList>
    </citation>
    <scope>NUCLEOTIDE SEQUENCE [LARGE SCALE GENOMIC DNA]</scope>
    <source>
        <strain evidence="2">BRFM137</strain>
    </source>
</reference>
<dbReference type="OrthoDB" id="5599163at2759"/>
<dbReference type="SUPFAM" id="SSF56672">
    <property type="entry name" value="DNA/RNA polymerases"/>
    <property type="match status" value="1"/>
</dbReference>
<dbReference type="EMBL" id="CCBP010000180">
    <property type="protein sequence ID" value="CDO74526.1"/>
    <property type="molecule type" value="Genomic_DNA"/>
</dbReference>
<dbReference type="PANTHER" id="PTHR33064:SF37">
    <property type="entry name" value="RIBONUCLEASE H"/>
    <property type="match status" value="1"/>
</dbReference>
<protein>
    <recommendedName>
        <fullName evidence="4">Reverse transcriptase domain-containing protein</fullName>
    </recommendedName>
</protein>
<dbReference type="AlphaFoldDB" id="A0A060SK00"/>
<feature type="non-terminal residue" evidence="2">
    <location>
        <position position="1"/>
    </location>
</feature>
<gene>
    <name evidence="2" type="ORF">BN946_scf184997.g1</name>
</gene>
<dbReference type="InterPro" id="IPR021109">
    <property type="entry name" value="Peptidase_aspartic_dom_sf"/>
</dbReference>
<feature type="non-terminal residue" evidence="2">
    <location>
        <position position="846"/>
    </location>
</feature>
<feature type="compositionally biased region" description="Low complexity" evidence="1">
    <location>
        <begin position="322"/>
        <end position="335"/>
    </location>
</feature>
<accession>A0A060SK00</accession>
<proteinExistence type="predicted"/>